<reference evidence="1 2" key="1">
    <citation type="submission" date="2020-11" db="EMBL/GenBank/DDBJ databases">
        <title>Actinomyces sp. ZJ750.</title>
        <authorList>
            <person name="Zhou J."/>
        </authorList>
    </citation>
    <scope>NUCLEOTIDE SEQUENCE [LARGE SCALE GENOMIC DNA]</scope>
    <source>
        <strain evidence="1 2">ZJ750</strain>
    </source>
</reference>
<keyword evidence="2" id="KW-1185">Reference proteome</keyword>
<dbReference type="PANTHER" id="PTHR43649">
    <property type="entry name" value="ARABINOSE-BINDING PROTEIN-RELATED"/>
    <property type="match status" value="1"/>
</dbReference>
<dbReference type="InterPro" id="IPR050490">
    <property type="entry name" value="Bact_solute-bd_prot1"/>
</dbReference>
<dbReference type="KEGG" id="arep:ID810_00465"/>
<protein>
    <submittedName>
        <fullName evidence="1">Extracellular solute-binding protein</fullName>
    </submittedName>
</protein>
<sequence length="461" mass="50260">MTPTPVLSQITPSRRALLGGAITLAAAGALSACSGPDGSSRNENTLRVVYQKTAAFQQLEHVLTKAKEEYEASQSTVAIELVPIEAEQDSYFTKLALMNGSPDTAPDIIYEDAFQIRTDVAAGYLRPIDEYVATWEEWNMFLDSVKDVGKGDDDKLYGISLGTDTRGIFYNKKLFAQAGLPEQWQPTTWDDILQTARTLKTALPDVIPFNMYASKAFGEGTSMQSFEMLLYGTQDTLYDTDTKKWVTGSQGFKDALTFLKTIYDEGLAPGLDIALDTNIGSRIATELLPQGKVAMCVDGSWLPGGWINGDNAWPQWEESIGYAAMPTQNGKKPGFTSMSGGWTLAMGSQTKNPQAAFDFMAVALNKDNALKYYTENSLIAVRSDIAEMEEYLTCNSSFEFFSSLVQYTHFRPATPDYSRISGSIQIACEDVVSGGASPEEAAATYDKSLVGIVGDDMVQAA</sequence>
<organism evidence="1 2">
    <name type="scientific">Actinomyces respiraculi</name>
    <dbReference type="NCBI Taxonomy" id="2744574"/>
    <lineage>
        <taxon>Bacteria</taxon>
        <taxon>Bacillati</taxon>
        <taxon>Actinomycetota</taxon>
        <taxon>Actinomycetes</taxon>
        <taxon>Actinomycetales</taxon>
        <taxon>Actinomycetaceae</taxon>
        <taxon>Actinomyces</taxon>
    </lineage>
</organism>
<accession>A0A7T0PWI5</accession>
<dbReference type="Gene3D" id="3.40.190.10">
    <property type="entry name" value="Periplasmic binding protein-like II"/>
    <property type="match status" value="2"/>
</dbReference>
<dbReference type="Pfam" id="PF01547">
    <property type="entry name" value="SBP_bac_1"/>
    <property type="match status" value="1"/>
</dbReference>
<dbReference type="PROSITE" id="PS51318">
    <property type="entry name" value="TAT"/>
    <property type="match status" value="1"/>
</dbReference>
<dbReference type="AlphaFoldDB" id="A0A7T0PWI5"/>
<gene>
    <name evidence="1" type="ORF">ID810_00465</name>
</gene>
<dbReference type="SUPFAM" id="SSF53850">
    <property type="entry name" value="Periplasmic binding protein-like II"/>
    <property type="match status" value="1"/>
</dbReference>
<dbReference type="InterPro" id="IPR006059">
    <property type="entry name" value="SBP"/>
</dbReference>
<evidence type="ECO:0000313" key="1">
    <source>
        <dbReference type="EMBL" id="QPL05513.1"/>
    </source>
</evidence>
<dbReference type="PANTHER" id="PTHR43649:SF14">
    <property type="entry name" value="BLR3389 PROTEIN"/>
    <property type="match status" value="1"/>
</dbReference>
<name>A0A7T0PWI5_9ACTO</name>
<evidence type="ECO:0000313" key="2">
    <source>
        <dbReference type="Proteomes" id="UP000594637"/>
    </source>
</evidence>
<dbReference type="Proteomes" id="UP000594637">
    <property type="component" value="Chromosome"/>
</dbReference>
<proteinExistence type="predicted"/>
<dbReference type="EMBL" id="CP063989">
    <property type="protein sequence ID" value="QPL05513.1"/>
    <property type="molecule type" value="Genomic_DNA"/>
</dbReference>
<dbReference type="InterPro" id="IPR006311">
    <property type="entry name" value="TAT_signal"/>
</dbReference>
<dbReference type="RefSeq" id="WP_166857594.1">
    <property type="nucleotide sequence ID" value="NZ_CP063989.1"/>
</dbReference>